<evidence type="ECO:0000259" key="2">
    <source>
        <dbReference type="Pfam" id="PF01636"/>
    </source>
</evidence>
<feature type="domain" description="Aminoglycoside phosphotransferase" evidence="2">
    <location>
        <begin position="39"/>
        <end position="263"/>
    </location>
</feature>
<dbReference type="EMBL" id="JBHUNA010000024">
    <property type="protein sequence ID" value="MFD2761659.1"/>
    <property type="molecule type" value="Genomic_DNA"/>
</dbReference>
<dbReference type="Gene3D" id="3.90.1200.10">
    <property type="match status" value="1"/>
</dbReference>
<evidence type="ECO:0000313" key="3">
    <source>
        <dbReference type="EMBL" id="MFD2761659.1"/>
    </source>
</evidence>
<dbReference type="InterPro" id="IPR002575">
    <property type="entry name" value="Aminoglycoside_PTrfase"/>
</dbReference>
<dbReference type="PANTHER" id="PTHR21064:SF6">
    <property type="entry name" value="AMINOGLYCOSIDE PHOSPHOTRANSFERASE DOMAIN-CONTAINING PROTEIN"/>
    <property type="match status" value="1"/>
</dbReference>
<dbReference type="Gene3D" id="3.30.200.20">
    <property type="entry name" value="Phosphorylase Kinase, domain 1"/>
    <property type="match status" value="1"/>
</dbReference>
<comment type="similarity">
    <text evidence="1">Belongs to the pseudomonas-type ThrB family.</text>
</comment>
<gene>
    <name evidence="3" type="ORF">ACFSUO_11920</name>
</gene>
<proteinExistence type="inferred from homology"/>
<dbReference type="InterPro" id="IPR011009">
    <property type="entry name" value="Kinase-like_dom_sf"/>
</dbReference>
<dbReference type="InterPro" id="IPR050249">
    <property type="entry name" value="Pseudomonas-type_ThrB"/>
</dbReference>
<organism evidence="3 4">
    <name type="scientific">Lentibacillus juripiscarius</name>
    <dbReference type="NCBI Taxonomy" id="257446"/>
    <lineage>
        <taxon>Bacteria</taxon>
        <taxon>Bacillati</taxon>
        <taxon>Bacillota</taxon>
        <taxon>Bacilli</taxon>
        <taxon>Bacillales</taxon>
        <taxon>Bacillaceae</taxon>
        <taxon>Lentibacillus</taxon>
    </lineage>
</organism>
<accession>A0ABW5VAR4</accession>
<keyword evidence="4" id="KW-1185">Reference proteome</keyword>
<dbReference type="Pfam" id="PF01636">
    <property type="entry name" value="APH"/>
    <property type="match status" value="1"/>
</dbReference>
<evidence type="ECO:0000256" key="1">
    <source>
        <dbReference type="ARBA" id="ARBA00038240"/>
    </source>
</evidence>
<dbReference type="PANTHER" id="PTHR21064">
    <property type="entry name" value="AMINOGLYCOSIDE PHOSPHOTRANSFERASE DOMAIN-CONTAINING PROTEIN-RELATED"/>
    <property type="match status" value="1"/>
</dbReference>
<dbReference type="RefSeq" id="WP_382394372.1">
    <property type="nucleotide sequence ID" value="NZ_JBHUNA010000024.1"/>
</dbReference>
<protein>
    <submittedName>
        <fullName evidence="3">Phosphotransferase enzyme family protein</fullName>
    </submittedName>
</protein>
<dbReference type="SUPFAM" id="SSF56112">
    <property type="entry name" value="Protein kinase-like (PK-like)"/>
    <property type="match status" value="1"/>
</dbReference>
<evidence type="ECO:0000313" key="4">
    <source>
        <dbReference type="Proteomes" id="UP001597502"/>
    </source>
</evidence>
<sequence>MLEINVSHTLIDPETIKQLLECHGLTWEMQCEILYRGLNDTYKITDEQGRKYIFRLYRAGWRHKQAILFELDGLSQLYARGFLLSVPVKKLDGNYIYELNAPEGVRCGVLFTYSEGERPQINTETSKLIGTSLGRLHHLTTDFTPAYERGFELDMHHLLDEPAEVIAPVLEKHTGREMVEILHTVVKNTKADLEALDLEKGFCHGDFHNHNMHLHNGGMEIFDFDCCAIGFRGYDIAVTWWNLKNNYKKMEEECWDAFLQGYLAQRNLGADDMRSLPLFITARRIWLMGTMIANEDVWGTSWINERTMKLFIGQLRTDRPGDTELQELDDIDVF</sequence>
<reference evidence="4" key="1">
    <citation type="journal article" date="2019" name="Int. J. Syst. Evol. Microbiol.">
        <title>The Global Catalogue of Microorganisms (GCM) 10K type strain sequencing project: providing services to taxonomists for standard genome sequencing and annotation.</title>
        <authorList>
            <consortium name="The Broad Institute Genomics Platform"/>
            <consortium name="The Broad Institute Genome Sequencing Center for Infectious Disease"/>
            <person name="Wu L."/>
            <person name="Ma J."/>
        </authorList>
    </citation>
    <scope>NUCLEOTIDE SEQUENCE [LARGE SCALE GENOMIC DNA]</scope>
    <source>
        <strain evidence="4">TISTR 1535</strain>
    </source>
</reference>
<dbReference type="Proteomes" id="UP001597502">
    <property type="component" value="Unassembled WGS sequence"/>
</dbReference>
<comment type="caution">
    <text evidence="3">The sequence shown here is derived from an EMBL/GenBank/DDBJ whole genome shotgun (WGS) entry which is preliminary data.</text>
</comment>
<name>A0ABW5VAR4_9BACI</name>